<proteinExistence type="predicted"/>
<accession>A0ACB9MWF4</accession>
<evidence type="ECO:0000313" key="1">
    <source>
        <dbReference type="EMBL" id="KAI4327962.1"/>
    </source>
</evidence>
<gene>
    <name evidence="1" type="ORF">L6164_020365</name>
</gene>
<keyword evidence="2" id="KW-1185">Reference proteome</keyword>
<sequence>MKKKGNRKVAVAELLKTTSLAASPPDESPKPSIFTRAASTGKRATASLTKFPPQKALGNMSDLKDLASTRLDELKRLIDRSQSEFLKDLEASQSRLHKRFKMHTQTCQQIMDEAEKDYKKTSERITESQEAMKDSYEEFMADAQATASRACKTSITELSDSFEKSIDCLRKHFGISST</sequence>
<comment type="caution">
    <text evidence="1">The sequence shown here is derived from an EMBL/GenBank/DDBJ whole genome shotgun (WGS) entry which is preliminary data.</text>
</comment>
<name>A0ACB9MWF4_BAUVA</name>
<protein>
    <submittedName>
        <fullName evidence="1">Uncharacterized protein</fullName>
    </submittedName>
</protein>
<evidence type="ECO:0000313" key="2">
    <source>
        <dbReference type="Proteomes" id="UP000828941"/>
    </source>
</evidence>
<dbReference type="EMBL" id="CM039433">
    <property type="protein sequence ID" value="KAI4327962.1"/>
    <property type="molecule type" value="Genomic_DNA"/>
</dbReference>
<reference evidence="1 2" key="1">
    <citation type="journal article" date="2022" name="DNA Res.">
        <title>Chromosomal-level genome assembly of the orchid tree Bauhinia variegata (Leguminosae; Cercidoideae) supports the allotetraploid origin hypothesis of Bauhinia.</title>
        <authorList>
            <person name="Zhong Y."/>
            <person name="Chen Y."/>
            <person name="Zheng D."/>
            <person name="Pang J."/>
            <person name="Liu Y."/>
            <person name="Luo S."/>
            <person name="Meng S."/>
            <person name="Qian L."/>
            <person name="Wei D."/>
            <person name="Dai S."/>
            <person name="Zhou R."/>
        </authorList>
    </citation>
    <scope>NUCLEOTIDE SEQUENCE [LARGE SCALE GENOMIC DNA]</scope>
    <source>
        <strain evidence="1">BV-YZ2020</strain>
    </source>
</reference>
<dbReference type="Proteomes" id="UP000828941">
    <property type="component" value="Chromosome 8"/>
</dbReference>
<organism evidence="1 2">
    <name type="scientific">Bauhinia variegata</name>
    <name type="common">Purple orchid tree</name>
    <name type="synonym">Phanera variegata</name>
    <dbReference type="NCBI Taxonomy" id="167791"/>
    <lineage>
        <taxon>Eukaryota</taxon>
        <taxon>Viridiplantae</taxon>
        <taxon>Streptophyta</taxon>
        <taxon>Embryophyta</taxon>
        <taxon>Tracheophyta</taxon>
        <taxon>Spermatophyta</taxon>
        <taxon>Magnoliopsida</taxon>
        <taxon>eudicotyledons</taxon>
        <taxon>Gunneridae</taxon>
        <taxon>Pentapetalae</taxon>
        <taxon>rosids</taxon>
        <taxon>fabids</taxon>
        <taxon>Fabales</taxon>
        <taxon>Fabaceae</taxon>
        <taxon>Cercidoideae</taxon>
        <taxon>Cercideae</taxon>
        <taxon>Bauhiniinae</taxon>
        <taxon>Bauhinia</taxon>
    </lineage>
</organism>